<evidence type="ECO:0000256" key="6">
    <source>
        <dbReference type="ARBA" id="ARBA00023170"/>
    </source>
</evidence>
<keyword evidence="2 8" id="KW-1003">Cell membrane</keyword>
<comment type="caution">
    <text evidence="8">Lacks conserved residue(s) required for the propagation of feature annotation.</text>
</comment>
<dbReference type="GO" id="GO:0008049">
    <property type="term" value="P:male courtship behavior"/>
    <property type="evidence" value="ECO:0007669"/>
    <property type="project" value="TreeGrafter"/>
</dbReference>
<gene>
    <name evidence="9" type="ORF">L798_04302</name>
</gene>
<dbReference type="GO" id="GO:0007635">
    <property type="term" value="P:chemosensory behavior"/>
    <property type="evidence" value="ECO:0007669"/>
    <property type="project" value="TreeGrafter"/>
</dbReference>
<keyword evidence="10" id="KW-1185">Reference proteome</keyword>
<dbReference type="InterPro" id="IPR013604">
    <property type="entry name" value="7TM_chemorcpt"/>
</dbReference>
<feature type="transmembrane region" description="Helical" evidence="8">
    <location>
        <begin position="39"/>
        <end position="59"/>
    </location>
</feature>
<dbReference type="Pfam" id="PF08395">
    <property type="entry name" value="7tm_7"/>
    <property type="match status" value="1"/>
</dbReference>
<feature type="transmembrane region" description="Helical" evidence="8">
    <location>
        <begin position="6"/>
        <end position="27"/>
    </location>
</feature>
<evidence type="ECO:0000256" key="3">
    <source>
        <dbReference type="ARBA" id="ARBA00022692"/>
    </source>
</evidence>
<proteinExistence type="inferred from homology"/>
<feature type="transmembrane region" description="Helical" evidence="8">
    <location>
        <begin position="356"/>
        <end position="375"/>
    </location>
</feature>
<protein>
    <recommendedName>
        <fullName evidence="8">Gustatory receptor</fullName>
    </recommendedName>
</protein>
<evidence type="ECO:0000256" key="8">
    <source>
        <dbReference type="RuleBase" id="RU363108"/>
    </source>
</evidence>
<dbReference type="PANTHER" id="PTHR21143">
    <property type="entry name" value="INVERTEBRATE GUSTATORY RECEPTOR"/>
    <property type="match status" value="1"/>
</dbReference>
<evidence type="ECO:0000256" key="7">
    <source>
        <dbReference type="ARBA" id="ARBA00023224"/>
    </source>
</evidence>
<feature type="transmembrane region" description="Helical" evidence="8">
    <location>
        <begin position="79"/>
        <end position="100"/>
    </location>
</feature>
<dbReference type="OMA" id="HELITIH"/>
<feature type="transmembrane region" description="Helical" evidence="8">
    <location>
        <begin position="290"/>
        <end position="312"/>
    </location>
</feature>
<feature type="transmembrane region" description="Helical" evidence="8">
    <location>
        <begin position="264"/>
        <end position="283"/>
    </location>
</feature>
<dbReference type="GO" id="GO:0005886">
    <property type="term" value="C:plasma membrane"/>
    <property type="evidence" value="ECO:0007669"/>
    <property type="project" value="UniProtKB-SubCell"/>
</dbReference>
<dbReference type="GO" id="GO:0007165">
    <property type="term" value="P:signal transduction"/>
    <property type="evidence" value="ECO:0007669"/>
    <property type="project" value="UniProtKB-KW"/>
</dbReference>
<dbReference type="GO" id="GO:0030425">
    <property type="term" value="C:dendrite"/>
    <property type="evidence" value="ECO:0007669"/>
    <property type="project" value="TreeGrafter"/>
</dbReference>
<evidence type="ECO:0000256" key="1">
    <source>
        <dbReference type="ARBA" id="ARBA00004651"/>
    </source>
</evidence>
<feature type="transmembrane region" description="Helical" evidence="8">
    <location>
        <begin position="150"/>
        <end position="173"/>
    </location>
</feature>
<keyword evidence="6 8" id="KW-0675">Receptor</keyword>
<evidence type="ECO:0000256" key="5">
    <source>
        <dbReference type="ARBA" id="ARBA00023136"/>
    </source>
</evidence>
<evidence type="ECO:0000313" key="10">
    <source>
        <dbReference type="Proteomes" id="UP000027135"/>
    </source>
</evidence>
<dbReference type="GO" id="GO:0043025">
    <property type="term" value="C:neuronal cell body"/>
    <property type="evidence" value="ECO:0007669"/>
    <property type="project" value="TreeGrafter"/>
</dbReference>
<dbReference type="GO" id="GO:0030424">
    <property type="term" value="C:axon"/>
    <property type="evidence" value="ECO:0007669"/>
    <property type="project" value="TreeGrafter"/>
</dbReference>
<accession>A0A067RWR7</accession>
<reference evidence="9 10" key="1">
    <citation type="journal article" date="2014" name="Nat. Commun.">
        <title>Molecular traces of alternative social organization in a termite genome.</title>
        <authorList>
            <person name="Terrapon N."/>
            <person name="Li C."/>
            <person name="Robertson H.M."/>
            <person name="Ji L."/>
            <person name="Meng X."/>
            <person name="Booth W."/>
            <person name="Chen Z."/>
            <person name="Childers C.P."/>
            <person name="Glastad K.M."/>
            <person name="Gokhale K."/>
            <person name="Gowin J."/>
            <person name="Gronenberg W."/>
            <person name="Hermansen R.A."/>
            <person name="Hu H."/>
            <person name="Hunt B.G."/>
            <person name="Huylmans A.K."/>
            <person name="Khalil S.M."/>
            <person name="Mitchell R.D."/>
            <person name="Munoz-Torres M.C."/>
            <person name="Mustard J.A."/>
            <person name="Pan H."/>
            <person name="Reese J.T."/>
            <person name="Scharf M.E."/>
            <person name="Sun F."/>
            <person name="Vogel H."/>
            <person name="Xiao J."/>
            <person name="Yang W."/>
            <person name="Yang Z."/>
            <person name="Yang Z."/>
            <person name="Zhou J."/>
            <person name="Zhu J."/>
            <person name="Brent C.S."/>
            <person name="Elsik C.G."/>
            <person name="Goodisman M.A."/>
            <person name="Liberles D.A."/>
            <person name="Roe R.M."/>
            <person name="Vargo E.L."/>
            <person name="Vilcinskas A."/>
            <person name="Wang J."/>
            <person name="Bornberg-Bauer E."/>
            <person name="Korb J."/>
            <person name="Zhang G."/>
            <person name="Liebig J."/>
        </authorList>
    </citation>
    <scope>NUCLEOTIDE SEQUENCE [LARGE SCALE GENOMIC DNA]</scope>
    <source>
        <tissue evidence="9">Whole organism</tissue>
    </source>
</reference>
<keyword evidence="5 8" id="KW-0472">Membrane</keyword>
<keyword evidence="7 8" id="KW-0807">Transducer</keyword>
<dbReference type="eggNOG" id="ENOG502S2QD">
    <property type="taxonomic scope" value="Eukaryota"/>
</dbReference>
<evidence type="ECO:0000256" key="2">
    <source>
        <dbReference type="ARBA" id="ARBA00022475"/>
    </source>
</evidence>
<dbReference type="InParanoid" id="A0A067RWR7"/>
<sequence>MHMNNSLYFIYRVSKFCGLLPVTFLRSGGYEKPVLCKKSLFYSCVLFIAISVVQLYFVVHLSMERIHTNSDVSHVNIQIILSLNACIMTTYVLSAITRLIRMHNFFKISYKLRSVGSLINYHESTNSYNTVIAVHSILIIAYLGRSVVGWIRINCVLSLLPFFVSCLMCQIITNFADIQFTYFVFIVHTYFMLLNSRVNEVTASLQTVKSKECISFNRNNTSEFSAENSLVNCDFHELITIHDALCDVLDVINSTYSLQVLAMVGWKFLNVTIGFYLMLSVILDSKIYQVLSFSSLMFSITCEAMQLVVVVLCCNSTSFQANRTPVLVHRLLSKISDHGTRAELELFSLQLLHRKVQFTACGFFPLDFTLLYSIVGAVTTKGITKYCFFYIVDLCYFLTCIFYTKFLDRTFSLYTIRIIFLIIRILH</sequence>
<evidence type="ECO:0000256" key="4">
    <source>
        <dbReference type="ARBA" id="ARBA00022989"/>
    </source>
</evidence>
<organism evidence="9 10">
    <name type="scientific">Zootermopsis nevadensis</name>
    <name type="common">Dampwood termite</name>
    <dbReference type="NCBI Taxonomy" id="136037"/>
    <lineage>
        <taxon>Eukaryota</taxon>
        <taxon>Metazoa</taxon>
        <taxon>Ecdysozoa</taxon>
        <taxon>Arthropoda</taxon>
        <taxon>Hexapoda</taxon>
        <taxon>Insecta</taxon>
        <taxon>Pterygota</taxon>
        <taxon>Neoptera</taxon>
        <taxon>Polyneoptera</taxon>
        <taxon>Dictyoptera</taxon>
        <taxon>Blattodea</taxon>
        <taxon>Blattoidea</taxon>
        <taxon>Termitoidae</taxon>
        <taxon>Termopsidae</taxon>
        <taxon>Zootermopsis</taxon>
    </lineage>
</organism>
<evidence type="ECO:0000313" key="9">
    <source>
        <dbReference type="EMBL" id="KDR24354.1"/>
    </source>
</evidence>
<comment type="function">
    <text evidence="8">Gustatory receptor which mediates acceptance or avoidance behavior, depending on its substrates.</text>
</comment>
<keyword evidence="3 8" id="KW-0812">Transmembrane</keyword>
<dbReference type="PANTHER" id="PTHR21143:SF133">
    <property type="entry name" value="GUSTATORY AND PHEROMONE RECEPTOR 32A-RELATED"/>
    <property type="match status" value="1"/>
</dbReference>
<dbReference type="Proteomes" id="UP000027135">
    <property type="component" value="Unassembled WGS sequence"/>
</dbReference>
<comment type="subcellular location">
    <subcellularLocation>
        <location evidence="1 8">Cell membrane</location>
        <topology evidence="1 8">Multi-pass membrane protein</topology>
    </subcellularLocation>
</comment>
<dbReference type="EMBL" id="KK852415">
    <property type="protein sequence ID" value="KDR24354.1"/>
    <property type="molecule type" value="Genomic_DNA"/>
</dbReference>
<comment type="similarity">
    <text evidence="8">Belongs to the insect chemoreceptor superfamily. Gustatory receptor (GR) family.</text>
</comment>
<dbReference type="GO" id="GO:0050909">
    <property type="term" value="P:sensory perception of taste"/>
    <property type="evidence" value="ECO:0007669"/>
    <property type="project" value="InterPro"/>
</dbReference>
<dbReference type="AlphaFoldDB" id="A0A067RWR7"/>
<feature type="transmembrane region" description="Helical" evidence="8">
    <location>
        <begin position="127"/>
        <end position="144"/>
    </location>
</feature>
<name>A0A067RWR7_ZOONE</name>
<keyword evidence="4 8" id="KW-1133">Transmembrane helix</keyword>
<feature type="transmembrane region" description="Helical" evidence="8">
    <location>
        <begin position="387"/>
        <end position="404"/>
    </location>
</feature>